<dbReference type="GO" id="GO:0005615">
    <property type="term" value="C:extracellular space"/>
    <property type="evidence" value="ECO:0007669"/>
    <property type="project" value="TreeGrafter"/>
</dbReference>
<dbReference type="Gene3D" id="6.10.250.2190">
    <property type="match status" value="1"/>
</dbReference>
<dbReference type="InterPro" id="IPR018360">
    <property type="entry name" value="Calcitonin_CS"/>
</dbReference>
<dbReference type="GO" id="GO:0051480">
    <property type="term" value="P:regulation of cytosolic calcium ion concentration"/>
    <property type="evidence" value="ECO:0007669"/>
    <property type="project" value="TreeGrafter"/>
</dbReference>
<feature type="domain" description="Calcitonin peptide-like" evidence="5">
    <location>
        <begin position="107"/>
        <end position="149"/>
    </location>
</feature>
<dbReference type="SMART" id="SM00113">
    <property type="entry name" value="CALCITONIN"/>
    <property type="match status" value="1"/>
</dbReference>
<dbReference type="PANTHER" id="PTHR10505">
    <property type="entry name" value="CALCITONIN-RELATED"/>
    <property type="match status" value="1"/>
</dbReference>
<organism evidence="6 7">
    <name type="scientific">Ursus maritimus</name>
    <name type="common">Polar bear</name>
    <name type="synonym">Thalarctos maritimus</name>
    <dbReference type="NCBI Taxonomy" id="29073"/>
    <lineage>
        <taxon>Eukaryota</taxon>
        <taxon>Metazoa</taxon>
        <taxon>Chordata</taxon>
        <taxon>Craniata</taxon>
        <taxon>Vertebrata</taxon>
        <taxon>Euteleostomi</taxon>
        <taxon>Mammalia</taxon>
        <taxon>Eutheria</taxon>
        <taxon>Laurasiatheria</taxon>
        <taxon>Carnivora</taxon>
        <taxon>Caniformia</taxon>
        <taxon>Ursidae</taxon>
        <taxon>Ursus</taxon>
    </lineage>
</organism>
<comment type="similarity">
    <text evidence="1">Belongs to the calcitonin family.</text>
</comment>
<dbReference type="AlphaFoldDB" id="A0A8M1GWC3"/>
<feature type="chain" id="PRO_5035454556" evidence="4">
    <location>
        <begin position="26"/>
        <end position="154"/>
    </location>
</feature>
<evidence type="ECO:0000256" key="2">
    <source>
        <dbReference type="ARBA" id="ARBA00023157"/>
    </source>
</evidence>
<evidence type="ECO:0000256" key="1">
    <source>
        <dbReference type="ARBA" id="ARBA00009222"/>
    </source>
</evidence>
<evidence type="ECO:0000313" key="6">
    <source>
        <dbReference type="Proteomes" id="UP000261680"/>
    </source>
</evidence>
<accession>A0A8M1GWC3</accession>
<name>A0A8M1GWC3_URSMA</name>
<dbReference type="PRINTS" id="PR00817">
    <property type="entry name" value="CALCITONINB"/>
</dbReference>
<keyword evidence="2 3" id="KW-1015">Disulfide bond</keyword>
<feature type="disulfide bond" evidence="3">
    <location>
        <begin position="110"/>
        <end position="115"/>
    </location>
</feature>
<dbReference type="GeneID" id="103679379"/>
<keyword evidence="4" id="KW-0732">Signal</keyword>
<dbReference type="GO" id="GO:0007189">
    <property type="term" value="P:adenylate cyclase-activating G protein-coupled receptor signaling pathway"/>
    <property type="evidence" value="ECO:0007669"/>
    <property type="project" value="TreeGrafter"/>
</dbReference>
<sequence>MGFWTSSHFLAFSILVLCQAGGLQAAPFSFAVYPGEEAGRGSEPLLGLLPLPRSALESLPDPTGLSEKEGRLLLAALVKAYVQRKTNELEQEQDQEEMEGSSITAQKRSCNTATCVTHRLAGLLSRSGAVVKNNFVPTNVGSEAFGRRRRDLHA</sequence>
<dbReference type="PROSITE" id="PS00258">
    <property type="entry name" value="CALCITONIN"/>
    <property type="match status" value="1"/>
</dbReference>
<evidence type="ECO:0000313" key="7">
    <source>
        <dbReference type="RefSeq" id="XP_040495729.1"/>
    </source>
</evidence>
<feature type="signal peptide" evidence="4">
    <location>
        <begin position="1"/>
        <end position="25"/>
    </location>
</feature>
<evidence type="ECO:0000259" key="5">
    <source>
        <dbReference type="SMART" id="SM00113"/>
    </source>
</evidence>
<proteinExistence type="inferred from homology"/>
<dbReference type="InterPro" id="IPR015476">
    <property type="entry name" value="Calcitonin_gene-rel_peptide"/>
</dbReference>
<dbReference type="PANTHER" id="PTHR10505:SF3">
    <property type="entry name" value="CALCITONIN GENE-RELATED PEPTIDE 2"/>
    <property type="match status" value="1"/>
</dbReference>
<dbReference type="GO" id="GO:0031716">
    <property type="term" value="F:calcitonin receptor binding"/>
    <property type="evidence" value="ECO:0007669"/>
    <property type="project" value="TreeGrafter"/>
</dbReference>
<dbReference type="KEGG" id="umr:103679379"/>
<dbReference type="InterPro" id="IPR001693">
    <property type="entry name" value="Calcitonin_peptide-like"/>
</dbReference>
<dbReference type="RefSeq" id="XP_040495729.1">
    <property type="nucleotide sequence ID" value="XM_040639795.1"/>
</dbReference>
<dbReference type="Pfam" id="PF00214">
    <property type="entry name" value="Calc_CGRP_IAPP"/>
    <property type="match status" value="2"/>
</dbReference>
<evidence type="ECO:0000256" key="4">
    <source>
        <dbReference type="SAM" id="SignalP"/>
    </source>
</evidence>
<reference evidence="7" key="1">
    <citation type="submission" date="2025-08" db="UniProtKB">
        <authorList>
            <consortium name="RefSeq"/>
        </authorList>
    </citation>
    <scope>IDENTIFICATION</scope>
    <source>
        <tissue evidence="7">Whole blood</tissue>
    </source>
</reference>
<dbReference type="InterPro" id="IPR021117">
    <property type="entry name" value="Calcitonin-like"/>
</dbReference>
<dbReference type="InterPro" id="IPR021116">
    <property type="entry name" value="Calcitonin/adrenomedullin"/>
</dbReference>
<gene>
    <name evidence="7" type="primary">LOC103679379</name>
</gene>
<dbReference type="Proteomes" id="UP000261680">
    <property type="component" value="Unplaced"/>
</dbReference>
<protein>
    <submittedName>
        <fullName evidence="7">Calcitonin gene-related peptide 1</fullName>
    </submittedName>
</protein>
<keyword evidence="6" id="KW-1185">Reference proteome</keyword>
<dbReference type="OrthoDB" id="9929923at2759"/>
<evidence type="ECO:0000256" key="3">
    <source>
        <dbReference type="PIRSR" id="PIRSR621116-50"/>
    </source>
</evidence>
<dbReference type="GO" id="GO:0005179">
    <property type="term" value="F:hormone activity"/>
    <property type="evidence" value="ECO:0007669"/>
    <property type="project" value="InterPro"/>
</dbReference>